<organism evidence="3 4">
    <name type="scientific">Raphidocelis subcapitata</name>
    <dbReference type="NCBI Taxonomy" id="307507"/>
    <lineage>
        <taxon>Eukaryota</taxon>
        <taxon>Viridiplantae</taxon>
        <taxon>Chlorophyta</taxon>
        <taxon>core chlorophytes</taxon>
        <taxon>Chlorophyceae</taxon>
        <taxon>CS clade</taxon>
        <taxon>Sphaeropleales</taxon>
        <taxon>Selenastraceae</taxon>
        <taxon>Raphidocelis</taxon>
    </lineage>
</organism>
<keyword evidence="4" id="KW-1185">Reference proteome</keyword>
<comment type="caution">
    <text evidence="3">The sequence shown here is derived from an EMBL/GenBank/DDBJ whole genome shotgun (WGS) entry which is preliminary data.</text>
</comment>
<evidence type="ECO:0000256" key="1">
    <source>
        <dbReference type="SAM" id="MobiDB-lite"/>
    </source>
</evidence>
<dbReference type="OrthoDB" id="528180at2759"/>
<dbReference type="Proteomes" id="UP000247498">
    <property type="component" value="Unassembled WGS sequence"/>
</dbReference>
<gene>
    <name evidence="3" type="ORF">Rsub_04062</name>
</gene>
<dbReference type="EMBL" id="BDRX01000026">
    <property type="protein sequence ID" value="GBF91758.1"/>
    <property type="molecule type" value="Genomic_DNA"/>
</dbReference>
<feature type="region of interest" description="Disordered" evidence="1">
    <location>
        <begin position="1"/>
        <end position="178"/>
    </location>
</feature>
<feature type="transmembrane region" description="Helical" evidence="2">
    <location>
        <begin position="416"/>
        <end position="440"/>
    </location>
</feature>
<feature type="compositionally biased region" description="Low complexity" evidence="1">
    <location>
        <begin position="86"/>
        <end position="101"/>
    </location>
</feature>
<protein>
    <submittedName>
        <fullName evidence="3">Uncharacterized protein</fullName>
    </submittedName>
</protein>
<sequence>MPGRPGIGSRSVRPPVAASSGQRSLGSLAASSSSSGSSGSRPPRRVAPAAPVAAPVWWGARERPTACTLGALPCSGGSCGGDLERSAGVASTSGSSAASGGHAPHRFGRAAPPLPRRRVAAAAAGKQPGGGDGPKDGGGGGKKPGGGGGGGGGGGKGSGKGGTQKPGKGAADDKADPNKADFSAYWSLRFREFFSGRRQYLELARKRQEPPEALQKIDAQIAEQRARLEDATEGKRVMRLQKYTAEIAAEAAASAENAPPELREQLLAAAARGELPDEPTRMAADVDAARAYVRSPAVKIAAITSVQLRAAARALVNAPFALPAAAAAAWGELFAAQRYKAFLLAEGERVWFWRNRTENERWFWEVFFLDRLVIPPLFTLCYLYVVPDHLIWAVALPFLAIYWQDRRLPTPANVQWWLIMVFGLYGKCWGQVTAALAWAFQWW</sequence>
<feature type="compositionally biased region" description="Gly residues" evidence="1">
    <location>
        <begin position="127"/>
        <end position="164"/>
    </location>
</feature>
<proteinExistence type="predicted"/>
<keyword evidence="2" id="KW-0472">Membrane</keyword>
<feature type="compositionally biased region" description="Low complexity" evidence="1">
    <location>
        <begin position="17"/>
        <end position="59"/>
    </location>
</feature>
<evidence type="ECO:0000313" key="3">
    <source>
        <dbReference type="EMBL" id="GBF91758.1"/>
    </source>
</evidence>
<dbReference type="AlphaFoldDB" id="A0A2V0NVT5"/>
<name>A0A2V0NVT5_9CHLO</name>
<keyword evidence="2" id="KW-0812">Transmembrane</keyword>
<keyword evidence="2" id="KW-1133">Transmembrane helix</keyword>
<feature type="transmembrane region" description="Helical" evidence="2">
    <location>
        <begin position="382"/>
        <end position="404"/>
    </location>
</feature>
<evidence type="ECO:0000313" key="4">
    <source>
        <dbReference type="Proteomes" id="UP000247498"/>
    </source>
</evidence>
<reference evidence="3 4" key="1">
    <citation type="journal article" date="2018" name="Sci. Rep.">
        <title>Raphidocelis subcapitata (=Pseudokirchneriella subcapitata) provides an insight into genome evolution and environmental adaptations in the Sphaeropleales.</title>
        <authorList>
            <person name="Suzuki S."/>
            <person name="Yamaguchi H."/>
            <person name="Nakajima N."/>
            <person name="Kawachi M."/>
        </authorList>
    </citation>
    <scope>NUCLEOTIDE SEQUENCE [LARGE SCALE GENOMIC DNA]</scope>
    <source>
        <strain evidence="3 4">NIES-35</strain>
    </source>
</reference>
<dbReference type="InParanoid" id="A0A2V0NVT5"/>
<accession>A0A2V0NVT5</accession>
<evidence type="ECO:0000256" key="2">
    <source>
        <dbReference type="SAM" id="Phobius"/>
    </source>
</evidence>